<dbReference type="EMBL" id="DVNZ01000102">
    <property type="protein sequence ID" value="HIU94156.1"/>
    <property type="molecule type" value="Genomic_DNA"/>
</dbReference>
<dbReference type="InterPro" id="IPR053154">
    <property type="entry name" value="c-di-AMP_regulator"/>
</dbReference>
<reference evidence="1" key="2">
    <citation type="journal article" date="2021" name="PeerJ">
        <title>Extensive microbial diversity within the chicken gut microbiome revealed by metagenomics and culture.</title>
        <authorList>
            <person name="Gilroy R."/>
            <person name="Ravi A."/>
            <person name="Getino M."/>
            <person name="Pursley I."/>
            <person name="Horton D.L."/>
            <person name="Alikhan N.F."/>
            <person name="Baker D."/>
            <person name="Gharbi K."/>
            <person name="Hall N."/>
            <person name="Watson M."/>
            <person name="Adriaenssens E.M."/>
            <person name="Foster-Nyarko E."/>
            <person name="Jarju S."/>
            <person name="Secka A."/>
            <person name="Antonio M."/>
            <person name="Oren A."/>
            <person name="Chaudhuri R.R."/>
            <person name="La Ragione R."/>
            <person name="Hildebrand F."/>
            <person name="Pallen M.J."/>
        </authorList>
    </citation>
    <scope>NUCLEOTIDE SEQUENCE</scope>
    <source>
        <strain evidence="1">ChiGjej2B2-16831</strain>
    </source>
</reference>
<organism evidence="1 2">
    <name type="scientific">Candidatus Aphodomorpha intestinavium</name>
    <dbReference type="NCBI Taxonomy" id="2840672"/>
    <lineage>
        <taxon>Bacteria</taxon>
        <taxon>Bacillati</taxon>
        <taxon>Bacillota</taxon>
        <taxon>Clostridia</taxon>
        <taxon>Eubacteriales</taxon>
        <taxon>Candidatus Aphodomorpha</taxon>
    </lineage>
</organism>
<name>A0A9D1N3U2_9FIRM</name>
<dbReference type="Proteomes" id="UP000824128">
    <property type="component" value="Unassembled WGS sequence"/>
</dbReference>
<dbReference type="Gene3D" id="2.170.120.30">
    <property type="match status" value="2"/>
</dbReference>
<dbReference type="Pfam" id="PF07949">
    <property type="entry name" value="YbbR"/>
    <property type="match status" value="2"/>
</dbReference>
<dbReference type="PANTHER" id="PTHR37804:SF1">
    <property type="entry name" value="CDAA REGULATORY PROTEIN CDAR"/>
    <property type="match status" value="1"/>
</dbReference>
<evidence type="ECO:0008006" key="3">
    <source>
        <dbReference type="Google" id="ProtNLM"/>
    </source>
</evidence>
<gene>
    <name evidence="1" type="ORF">IAD24_03260</name>
</gene>
<accession>A0A9D1N3U2</accession>
<evidence type="ECO:0000313" key="1">
    <source>
        <dbReference type="EMBL" id="HIU94156.1"/>
    </source>
</evidence>
<dbReference type="AlphaFoldDB" id="A0A9D1N3U2"/>
<comment type="caution">
    <text evidence="1">The sequence shown here is derived from an EMBL/GenBank/DDBJ whole genome shotgun (WGS) entry which is preliminary data.</text>
</comment>
<dbReference type="InterPro" id="IPR012505">
    <property type="entry name" value="YbbR"/>
</dbReference>
<dbReference type="PANTHER" id="PTHR37804">
    <property type="entry name" value="CDAA REGULATORY PROTEIN CDAR"/>
    <property type="match status" value="1"/>
</dbReference>
<reference evidence="1" key="1">
    <citation type="submission" date="2020-10" db="EMBL/GenBank/DDBJ databases">
        <authorList>
            <person name="Gilroy R."/>
        </authorList>
    </citation>
    <scope>NUCLEOTIDE SEQUENCE</scope>
    <source>
        <strain evidence="1">ChiGjej2B2-16831</strain>
    </source>
</reference>
<proteinExistence type="predicted"/>
<dbReference type="Gene3D" id="2.170.120.40">
    <property type="entry name" value="YbbR-like domain"/>
    <property type="match status" value="2"/>
</dbReference>
<evidence type="ECO:0000313" key="2">
    <source>
        <dbReference type="Proteomes" id="UP000824128"/>
    </source>
</evidence>
<sequence length="441" mass="47799">MKNSGDFSGFWKRVWAAVKGFCTKNGAVKFVALLFAILLWGYVLTDQNPSRTKTVANVPTSFEGEAELLAQGLCVRGNRAELLGDVTVQVRTQIAYYASLGANQITATISLRNITEARTYELPINASVSGGYGVVQSVTPGTVSIEIDNCLTKTVPVTTTYTGSLPDGYWADMDASSLTTRVDVEGPSTDIERINRAECVVDLTDCTSTIYRTYNLVFYDEDNNVISSDNLIGTVPTSTVRIPIYPVKTVPVDVTGSLEGEDNLAPNHELFSATATPQTVRLVGRQEVLDEIDSVRVQSVNISGRSEPETLVCELILPENTRLAEGDGTVSISLDIRETADEQVFEQLAIEVENLGEGLEAELAFDAVDLSVAGRISLVSVLKRSDVRVLVDVNNLAAGEYELDLYPFVRDEDTTIELTTKMSVSGEPVTSVRVVLRESGG</sequence>
<protein>
    <recommendedName>
        <fullName evidence="3">YbbR-like protein</fullName>
    </recommendedName>
</protein>